<dbReference type="GO" id="GO:0006310">
    <property type="term" value="P:DNA recombination"/>
    <property type="evidence" value="ECO:0007669"/>
    <property type="project" value="UniProtKB-KW"/>
</dbReference>
<evidence type="ECO:0000313" key="3">
    <source>
        <dbReference type="EMBL" id="KAK3889264.1"/>
    </source>
</evidence>
<evidence type="ECO:0008006" key="5">
    <source>
        <dbReference type="Google" id="ProtNLM"/>
    </source>
</evidence>
<feature type="region of interest" description="Disordered" evidence="2">
    <location>
        <begin position="100"/>
        <end position="128"/>
    </location>
</feature>
<keyword evidence="4" id="KW-1185">Reference proteome</keyword>
<dbReference type="Gene3D" id="1.10.443.10">
    <property type="entry name" value="Intergrase catalytic core"/>
    <property type="match status" value="1"/>
</dbReference>
<dbReference type="InterPro" id="IPR011010">
    <property type="entry name" value="DNA_brk_join_enz"/>
</dbReference>
<dbReference type="PANTHER" id="PTHR35617:SF3">
    <property type="entry name" value="CORE-BINDING (CB) DOMAIN-CONTAINING PROTEIN"/>
    <property type="match status" value="1"/>
</dbReference>
<sequence>MEIKRIHVQVLCVTFGTPDIDLFASRLNKQIKRICSWKPDPEAEHFDAFTINWAQFELIYMFPPFSLISRCLQKMRAEEAMGWLVVCTFVDDPAVDGNITQDAGGRTSANQKKEKCTKASIDDGGTPNHATHQADFIFVVREKLREQGISTEGTDILLASWRPGMEKRYRPHVNRWSTFCNRGDFDPLNPTLSDVINFLSETFHRVVGYECVNTARGALSSLGIVVGGCRAGNHPLVNRFMKEVFNLRPSKPSTIKPHKVSKDTIARWIRRMLVMSGVDTTKYSAGSVRPAAASKAKARAVPITFIMAKAGWSSEATFAKYYDKIIVQDSDTFQDAVLE</sequence>
<accession>A0AAE1GCL1</accession>
<reference evidence="3" key="1">
    <citation type="submission" date="2023-10" db="EMBL/GenBank/DDBJ databases">
        <title>Genome assemblies of two species of porcelain crab, Petrolisthes cinctipes and Petrolisthes manimaculis (Anomura: Porcellanidae).</title>
        <authorList>
            <person name="Angst P."/>
        </authorList>
    </citation>
    <scope>NUCLEOTIDE SEQUENCE</scope>
    <source>
        <strain evidence="3">PB745_01</strain>
        <tissue evidence="3">Gill</tissue>
    </source>
</reference>
<feature type="compositionally biased region" description="Basic and acidic residues" evidence="2">
    <location>
        <begin position="111"/>
        <end position="121"/>
    </location>
</feature>
<name>A0AAE1GCL1_PETCI</name>
<comment type="caution">
    <text evidence="3">The sequence shown here is derived from an EMBL/GenBank/DDBJ whole genome shotgun (WGS) entry which is preliminary data.</text>
</comment>
<dbReference type="SUPFAM" id="SSF47823">
    <property type="entry name" value="lambda integrase-like, N-terminal domain"/>
    <property type="match status" value="1"/>
</dbReference>
<dbReference type="SUPFAM" id="SSF56349">
    <property type="entry name" value="DNA breaking-rejoining enzymes"/>
    <property type="match status" value="1"/>
</dbReference>
<gene>
    <name evidence="3" type="ORF">Pcinc_006829</name>
</gene>
<evidence type="ECO:0000256" key="2">
    <source>
        <dbReference type="SAM" id="MobiDB-lite"/>
    </source>
</evidence>
<protein>
    <recommendedName>
        <fullName evidence="5">Tyr recombinase domain-containing protein</fullName>
    </recommendedName>
</protein>
<dbReference type="EMBL" id="JAWQEG010000501">
    <property type="protein sequence ID" value="KAK3889264.1"/>
    <property type="molecule type" value="Genomic_DNA"/>
</dbReference>
<evidence type="ECO:0000313" key="4">
    <source>
        <dbReference type="Proteomes" id="UP001286313"/>
    </source>
</evidence>
<dbReference type="PANTHER" id="PTHR35617">
    <property type="entry name" value="PHAGE_INTEGRASE DOMAIN-CONTAINING PROTEIN"/>
    <property type="match status" value="1"/>
</dbReference>
<evidence type="ECO:0000256" key="1">
    <source>
        <dbReference type="ARBA" id="ARBA00023172"/>
    </source>
</evidence>
<organism evidence="3 4">
    <name type="scientific">Petrolisthes cinctipes</name>
    <name type="common">Flat porcelain crab</name>
    <dbReference type="NCBI Taxonomy" id="88211"/>
    <lineage>
        <taxon>Eukaryota</taxon>
        <taxon>Metazoa</taxon>
        <taxon>Ecdysozoa</taxon>
        <taxon>Arthropoda</taxon>
        <taxon>Crustacea</taxon>
        <taxon>Multicrustacea</taxon>
        <taxon>Malacostraca</taxon>
        <taxon>Eumalacostraca</taxon>
        <taxon>Eucarida</taxon>
        <taxon>Decapoda</taxon>
        <taxon>Pleocyemata</taxon>
        <taxon>Anomura</taxon>
        <taxon>Galatheoidea</taxon>
        <taxon>Porcellanidae</taxon>
        <taxon>Petrolisthes</taxon>
    </lineage>
</organism>
<dbReference type="GO" id="GO:0015074">
    <property type="term" value="P:DNA integration"/>
    <property type="evidence" value="ECO:0007669"/>
    <property type="project" value="InterPro"/>
</dbReference>
<proteinExistence type="predicted"/>
<dbReference type="AlphaFoldDB" id="A0AAE1GCL1"/>
<dbReference type="InterPro" id="IPR013762">
    <property type="entry name" value="Integrase-like_cat_sf"/>
</dbReference>
<dbReference type="GO" id="GO:0003677">
    <property type="term" value="F:DNA binding"/>
    <property type="evidence" value="ECO:0007669"/>
    <property type="project" value="InterPro"/>
</dbReference>
<dbReference type="Proteomes" id="UP001286313">
    <property type="component" value="Unassembled WGS sequence"/>
</dbReference>
<keyword evidence="1" id="KW-0233">DNA recombination</keyword>